<evidence type="ECO:0000256" key="3">
    <source>
        <dbReference type="ARBA" id="ARBA00023163"/>
    </source>
</evidence>
<gene>
    <name evidence="6" type="ORF">QP939_35015</name>
</gene>
<dbReference type="Gene3D" id="1.10.10.10">
    <property type="entry name" value="Winged helix-like DNA-binding domain superfamily/Winged helix DNA-binding domain"/>
    <property type="match status" value="1"/>
</dbReference>
<dbReference type="PANTHER" id="PTHR24567">
    <property type="entry name" value="CRP FAMILY TRANSCRIPTIONAL REGULATORY PROTEIN"/>
    <property type="match status" value="1"/>
</dbReference>
<dbReference type="InterPro" id="IPR036388">
    <property type="entry name" value="WH-like_DNA-bd_sf"/>
</dbReference>
<evidence type="ECO:0000259" key="4">
    <source>
        <dbReference type="PROSITE" id="PS50042"/>
    </source>
</evidence>
<keyword evidence="7" id="KW-1185">Reference proteome</keyword>
<dbReference type="InterPro" id="IPR012318">
    <property type="entry name" value="HTH_CRP"/>
</dbReference>
<accession>A0ABY8XEN1</accession>
<dbReference type="InterPro" id="IPR000595">
    <property type="entry name" value="cNMP-bd_dom"/>
</dbReference>
<feature type="domain" description="HTH crp-type" evidence="5">
    <location>
        <begin position="158"/>
        <end position="232"/>
    </location>
</feature>
<dbReference type="Pfam" id="PF13545">
    <property type="entry name" value="HTH_Crp_2"/>
    <property type="match status" value="1"/>
</dbReference>
<dbReference type="PROSITE" id="PS50042">
    <property type="entry name" value="CNMP_BINDING_3"/>
    <property type="match status" value="1"/>
</dbReference>
<evidence type="ECO:0000259" key="5">
    <source>
        <dbReference type="PROSITE" id="PS51063"/>
    </source>
</evidence>
<dbReference type="PANTHER" id="PTHR24567:SF74">
    <property type="entry name" value="HTH-TYPE TRANSCRIPTIONAL REGULATOR ARCR"/>
    <property type="match status" value="1"/>
</dbReference>
<reference evidence="6 7" key="1">
    <citation type="submission" date="2023-06" db="EMBL/GenBank/DDBJ databases">
        <authorList>
            <person name="Oyuntsetseg B."/>
            <person name="Kim S.B."/>
        </authorList>
    </citation>
    <scope>NUCLEOTIDE SEQUENCE [LARGE SCALE GENOMIC DNA]</scope>
    <source>
        <strain evidence="6 7">2-2</strain>
    </source>
</reference>
<proteinExistence type="predicted"/>
<evidence type="ECO:0000313" key="7">
    <source>
        <dbReference type="Proteomes" id="UP001227101"/>
    </source>
</evidence>
<protein>
    <submittedName>
        <fullName evidence="6">Crp/Fnr family transcriptional regulator</fullName>
    </submittedName>
</protein>
<dbReference type="SUPFAM" id="SSF46785">
    <property type="entry name" value="Winged helix' DNA-binding domain"/>
    <property type="match status" value="1"/>
</dbReference>
<dbReference type="PROSITE" id="PS00356">
    <property type="entry name" value="HTH_LACI_1"/>
    <property type="match status" value="1"/>
</dbReference>
<dbReference type="SMART" id="SM00100">
    <property type="entry name" value="cNMP"/>
    <property type="match status" value="1"/>
</dbReference>
<dbReference type="SMART" id="SM00419">
    <property type="entry name" value="HTH_CRP"/>
    <property type="match status" value="1"/>
</dbReference>
<feature type="domain" description="Cyclic nucleotide-binding" evidence="4">
    <location>
        <begin position="25"/>
        <end position="120"/>
    </location>
</feature>
<dbReference type="InterPro" id="IPR014710">
    <property type="entry name" value="RmlC-like_jellyroll"/>
</dbReference>
<keyword evidence="1" id="KW-0805">Transcription regulation</keyword>
<dbReference type="InterPro" id="IPR018490">
    <property type="entry name" value="cNMP-bd_dom_sf"/>
</dbReference>
<evidence type="ECO:0000256" key="2">
    <source>
        <dbReference type="ARBA" id="ARBA00023125"/>
    </source>
</evidence>
<dbReference type="PROSITE" id="PS51063">
    <property type="entry name" value="HTH_CRP_2"/>
    <property type="match status" value="1"/>
</dbReference>
<dbReference type="Gene3D" id="2.60.120.10">
    <property type="entry name" value="Jelly Rolls"/>
    <property type="match status" value="1"/>
</dbReference>
<dbReference type="CDD" id="cd00038">
    <property type="entry name" value="CAP_ED"/>
    <property type="match status" value="1"/>
</dbReference>
<keyword evidence="2" id="KW-0238">DNA-binding</keyword>
<dbReference type="RefSeq" id="WP_285450605.1">
    <property type="nucleotide sequence ID" value="NZ_CP127173.1"/>
</dbReference>
<dbReference type="EMBL" id="CP127173">
    <property type="protein sequence ID" value="WIV54055.1"/>
    <property type="molecule type" value="Genomic_DNA"/>
</dbReference>
<keyword evidence="3" id="KW-0804">Transcription</keyword>
<dbReference type="InterPro" id="IPR050397">
    <property type="entry name" value="Env_Response_Regulators"/>
</dbReference>
<evidence type="ECO:0000313" key="6">
    <source>
        <dbReference type="EMBL" id="WIV54055.1"/>
    </source>
</evidence>
<dbReference type="SUPFAM" id="SSF51206">
    <property type="entry name" value="cAMP-binding domain-like"/>
    <property type="match status" value="1"/>
</dbReference>
<sequence>MTTAHSEPRPGCGDRSPAVSITSPFLLTEDPSISESIAALGEPRCYRAGEFVYRQGSTSEYFYQVVHGRLRLYLTRADGSERVLSYAEPGAGFGESTCFDGLPRYASCVAITDSEVLAISLRAIVDAGRHRPDILLEMTRRVSRKSRLFAMHVAADGLPAHGRVALLFDHLVEAYGVVQADGSVRLRVQYSLDELALLVGVTRVTMSRVLAQFVEDDIVRRHGRELVLPNLPALREVAGDYRP</sequence>
<dbReference type="Pfam" id="PF00027">
    <property type="entry name" value="cNMP_binding"/>
    <property type="match status" value="1"/>
</dbReference>
<organism evidence="6 7">
    <name type="scientific">Amycolatopsis nalaikhensis</name>
    <dbReference type="NCBI Taxonomy" id="715472"/>
    <lineage>
        <taxon>Bacteria</taxon>
        <taxon>Bacillati</taxon>
        <taxon>Actinomycetota</taxon>
        <taxon>Actinomycetes</taxon>
        <taxon>Pseudonocardiales</taxon>
        <taxon>Pseudonocardiaceae</taxon>
        <taxon>Amycolatopsis</taxon>
    </lineage>
</organism>
<name>A0ABY8XEN1_9PSEU</name>
<dbReference type="Proteomes" id="UP001227101">
    <property type="component" value="Chromosome"/>
</dbReference>
<dbReference type="InterPro" id="IPR036390">
    <property type="entry name" value="WH_DNA-bd_sf"/>
</dbReference>
<evidence type="ECO:0000256" key="1">
    <source>
        <dbReference type="ARBA" id="ARBA00023015"/>
    </source>
</evidence>